<keyword evidence="3" id="KW-0964">Secreted</keyword>
<sequence>MYLSMPKFRKGVPVTLAYFEMDSAQKENELLKPFPSWELNDDRSCINLQSVQSMEIDTAGVMWVLDGVRIKNNVHCPPKLMFFDLKYNGLLIFTYTFPNEISLQKGGFLNDIVIDESGGGYAYITDNSNIDPGLIVYSRKKNRVWKIRDRSMFPELWAANFIVDKVRVEALAPIDGIALSPKPLDPFANRTVFYTSLTGFDIFALGTEILKNEDLCLSDRWRTHVKFVGEKQGQTDGMMIDSKGNLYYTLLPLYGVGRWNIKEKFGSARIIDINAQEMVWPDGFAMDQKGYLYLISNSAFKYVNPETELKLTPDIKFRVFKLATSTRSYLYNDGHV</sequence>
<dbReference type="SUPFAM" id="SSF63829">
    <property type="entry name" value="Calcium-dependent phosphotriesterase"/>
    <property type="match status" value="1"/>
</dbReference>
<dbReference type="PANTHER" id="PTHR10009">
    <property type="entry name" value="PROTEIN YELLOW-RELATED"/>
    <property type="match status" value="1"/>
</dbReference>
<accession>A0ABQ9J8C3</accession>
<evidence type="ECO:0000256" key="3">
    <source>
        <dbReference type="ARBA" id="ARBA00022525"/>
    </source>
</evidence>
<evidence type="ECO:0000256" key="1">
    <source>
        <dbReference type="ARBA" id="ARBA00004613"/>
    </source>
</evidence>
<dbReference type="InterPro" id="IPR011042">
    <property type="entry name" value="6-blade_b-propeller_TolB-like"/>
</dbReference>
<reference evidence="5" key="1">
    <citation type="journal article" date="2023" name="Insect Mol. Biol.">
        <title>Genome sequencing provides insights into the evolution of gene families encoding plant cell wall-degrading enzymes in longhorned beetles.</title>
        <authorList>
            <person name="Shin N.R."/>
            <person name="Okamura Y."/>
            <person name="Kirsch R."/>
            <person name="Pauchet Y."/>
        </authorList>
    </citation>
    <scope>NUCLEOTIDE SEQUENCE</scope>
    <source>
        <strain evidence="5">MMC_N1</strain>
    </source>
</reference>
<dbReference type="Pfam" id="PF03022">
    <property type="entry name" value="MRJP"/>
    <property type="match status" value="1"/>
</dbReference>
<organism evidence="5 6">
    <name type="scientific">Molorchus minor</name>
    <dbReference type="NCBI Taxonomy" id="1323400"/>
    <lineage>
        <taxon>Eukaryota</taxon>
        <taxon>Metazoa</taxon>
        <taxon>Ecdysozoa</taxon>
        <taxon>Arthropoda</taxon>
        <taxon>Hexapoda</taxon>
        <taxon>Insecta</taxon>
        <taxon>Pterygota</taxon>
        <taxon>Neoptera</taxon>
        <taxon>Endopterygota</taxon>
        <taxon>Coleoptera</taxon>
        <taxon>Polyphaga</taxon>
        <taxon>Cucujiformia</taxon>
        <taxon>Chrysomeloidea</taxon>
        <taxon>Cerambycidae</taxon>
        <taxon>Lamiinae</taxon>
        <taxon>Monochamini</taxon>
        <taxon>Molorchus</taxon>
    </lineage>
</organism>
<name>A0ABQ9J8C3_9CUCU</name>
<dbReference type="Proteomes" id="UP001162164">
    <property type="component" value="Unassembled WGS sequence"/>
</dbReference>
<comment type="caution">
    <text evidence="5">The sequence shown here is derived from an EMBL/GenBank/DDBJ whole genome shotgun (WGS) entry which is preliminary data.</text>
</comment>
<keyword evidence="4" id="KW-0732">Signal</keyword>
<evidence type="ECO:0000256" key="4">
    <source>
        <dbReference type="ARBA" id="ARBA00022729"/>
    </source>
</evidence>
<comment type="subcellular location">
    <subcellularLocation>
        <location evidence="1">Secreted</location>
    </subcellularLocation>
</comment>
<proteinExistence type="inferred from homology"/>
<protein>
    <submittedName>
        <fullName evidence="5">Uncharacterized protein</fullName>
    </submittedName>
</protein>
<dbReference type="EMBL" id="JAPWTJ010001089">
    <property type="protein sequence ID" value="KAJ8973880.1"/>
    <property type="molecule type" value="Genomic_DNA"/>
</dbReference>
<dbReference type="PANTHER" id="PTHR10009:SF18">
    <property type="entry name" value="PROTEIN YELLOW-LIKE PROTEIN"/>
    <property type="match status" value="1"/>
</dbReference>
<evidence type="ECO:0000313" key="6">
    <source>
        <dbReference type="Proteomes" id="UP001162164"/>
    </source>
</evidence>
<dbReference type="InterPro" id="IPR017996">
    <property type="entry name" value="MRJP/yellow-related"/>
</dbReference>
<comment type="similarity">
    <text evidence="2">Belongs to the major royal jelly protein family.</text>
</comment>
<evidence type="ECO:0000256" key="2">
    <source>
        <dbReference type="ARBA" id="ARBA00009127"/>
    </source>
</evidence>
<keyword evidence="6" id="KW-1185">Reference proteome</keyword>
<gene>
    <name evidence="5" type="ORF">NQ317_011688</name>
</gene>
<dbReference type="Gene3D" id="2.120.10.30">
    <property type="entry name" value="TolB, C-terminal domain"/>
    <property type="match status" value="1"/>
</dbReference>
<evidence type="ECO:0000313" key="5">
    <source>
        <dbReference type="EMBL" id="KAJ8973880.1"/>
    </source>
</evidence>